<evidence type="ECO:0000256" key="6">
    <source>
        <dbReference type="ARBA" id="ARBA00022723"/>
    </source>
</evidence>
<dbReference type="GO" id="GO:0006099">
    <property type="term" value="P:tricarboxylic acid cycle"/>
    <property type="evidence" value="ECO:0007669"/>
    <property type="project" value="InterPro"/>
</dbReference>
<feature type="transmembrane region" description="Helical" evidence="10">
    <location>
        <begin position="231"/>
        <end position="252"/>
    </location>
</feature>
<protein>
    <submittedName>
        <fullName evidence="11">Fumarate reductase cytochrome b subunit</fullName>
    </submittedName>
</protein>
<dbReference type="RefSeq" id="WP_148577705.1">
    <property type="nucleotide sequence ID" value="NZ_JAVEUW010000038.1"/>
</dbReference>
<feature type="transmembrane region" description="Helical" evidence="10">
    <location>
        <begin position="48"/>
        <end position="73"/>
    </location>
</feature>
<evidence type="ECO:0000256" key="2">
    <source>
        <dbReference type="ARBA" id="ARBA00004050"/>
    </source>
</evidence>
<evidence type="ECO:0000256" key="9">
    <source>
        <dbReference type="ARBA" id="ARBA00023136"/>
    </source>
</evidence>
<organism evidence="11 12">
    <name type="scientific">Zoogloea oleivorans</name>
    <dbReference type="NCBI Taxonomy" id="1552750"/>
    <lineage>
        <taxon>Bacteria</taxon>
        <taxon>Pseudomonadati</taxon>
        <taxon>Pseudomonadota</taxon>
        <taxon>Betaproteobacteria</taxon>
        <taxon>Rhodocyclales</taxon>
        <taxon>Zoogloeaceae</taxon>
        <taxon>Zoogloea</taxon>
    </lineage>
</organism>
<dbReference type="OrthoDB" id="9153108at2"/>
<gene>
    <name evidence="11" type="ORF">ETQ85_03690</name>
</gene>
<comment type="function">
    <text evidence="2">Membrane-anchoring subunit of succinate dehydrogenase (SDH).</text>
</comment>
<keyword evidence="12" id="KW-1185">Reference proteome</keyword>
<accession>A0A6C2D5E9</accession>
<keyword evidence="8" id="KW-0408">Iron</keyword>
<evidence type="ECO:0000256" key="5">
    <source>
        <dbReference type="ARBA" id="ARBA00022692"/>
    </source>
</evidence>
<evidence type="ECO:0000256" key="7">
    <source>
        <dbReference type="ARBA" id="ARBA00022989"/>
    </source>
</evidence>
<dbReference type="AlphaFoldDB" id="A0A6C2D5E9"/>
<feature type="transmembrane region" description="Helical" evidence="10">
    <location>
        <begin position="97"/>
        <end position="118"/>
    </location>
</feature>
<dbReference type="InterPro" id="IPR000701">
    <property type="entry name" value="SuccDH_FuR_B_TM-su"/>
</dbReference>
<evidence type="ECO:0000256" key="1">
    <source>
        <dbReference type="ARBA" id="ARBA00001971"/>
    </source>
</evidence>
<dbReference type="GO" id="GO:0046872">
    <property type="term" value="F:metal ion binding"/>
    <property type="evidence" value="ECO:0007669"/>
    <property type="project" value="UniProtKB-KW"/>
</dbReference>
<comment type="caution">
    <text evidence="11">The sequence shown here is derived from an EMBL/GenBank/DDBJ whole genome shotgun (WGS) entry which is preliminary data.</text>
</comment>
<feature type="transmembrane region" description="Helical" evidence="10">
    <location>
        <begin position="188"/>
        <end position="210"/>
    </location>
</feature>
<dbReference type="GO" id="GO:0016020">
    <property type="term" value="C:membrane"/>
    <property type="evidence" value="ECO:0007669"/>
    <property type="project" value="UniProtKB-SubCell"/>
</dbReference>
<evidence type="ECO:0000313" key="11">
    <source>
        <dbReference type="EMBL" id="TYC61171.1"/>
    </source>
</evidence>
<evidence type="ECO:0000256" key="8">
    <source>
        <dbReference type="ARBA" id="ARBA00023004"/>
    </source>
</evidence>
<dbReference type="Pfam" id="PF01127">
    <property type="entry name" value="Sdh_cyt"/>
    <property type="match status" value="1"/>
</dbReference>
<evidence type="ECO:0000256" key="3">
    <source>
        <dbReference type="ARBA" id="ARBA00004370"/>
    </source>
</evidence>
<keyword evidence="5 10" id="KW-0812">Transmembrane</keyword>
<dbReference type="Proteomes" id="UP000389128">
    <property type="component" value="Unassembled WGS sequence"/>
</dbReference>
<comment type="cofactor">
    <cofactor evidence="1">
        <name>heme</name>
        <dbReference type="ChEBI" id="CHEBI:30413"/>
    </cofactor>
</comment>
<evidence type="ECO:0000256" key="10">
    <source>
        <dbReference type="SAM" id="Phobius"/>
    </source>
</evidence>
<dbReference type="Gene3D" id="1.20.1300.10">
    <property type="entry name" value="Fumarate reductase/succinate dehydrogenase, transmembrane subunit"/>
    <property type="match status" value="1"/>
</dbReference>
<evidence type="ECO:0000313" key="12">
    <source>
        <dbReference type="Proteomes" id="UP000389128"/>
    </source>
</evidence>
<comment type="subcellular location">
    <subcellularLocation>
        <location evidence="3">Membrane</location>
    </subcellularLocation>
</comment>
<dbReference type="InterPro" id="IPR004224">
    <property type="entry name" value="Fum_red_B_TM"/>
</dbReference>
<sequence length="293" mass="32822">MARSLEQTALDRPLADSIVPGLPATAVASSSVTRARSRKSRWPARLDLLQSGSGLFLALFLVAHMFFVSSILISKDAFYTVARFFEGAAFLGKPQPWLVSCVVGVVLTVFVTHAWLAMRKFPASFRQYKVFVEHKEQLRHSDTGLWWIQLWTGFALFFLGTVHLYGMLTQPEMIGPYESADRIWTGTMWPLYLLLLFAVEIHGSIGLYRLALKWGWLEGRDPLLARRRLRIAKTCFSVFFLGLGLVTLLAYVQLGIAHADKAGERYVPAKAVTKTAAAKVDGLEFALSRRPRG</sequence>
<keyword evidence="9 10" id="KW-0472">Membrane</keyword>
<dbReference type="InterPro" id="IPR034804">
    <property type="entry name" value="SQR/QFR_C/D"/>
</dbReference>
<evidence type="ECO:0000256" key="4">
    <source>
        <dbReference type="ARBA" id="ARBA00022617"/>
    </source>
</evidence>
<dbReference type="EMBL" id="SDKK01000003">
    <property type="protein sequence ID" value="TYC61171.1"/>
    <property type="molecule type" value="Genomic_DNA"/>
</dbReference>
<name>A0A6C2D5E9_9RHOO</name>
<reference evidence="11 12" key="1">
    <citation type="submission" date="2019-01" db="EMBL/GenBank/DDBJ databases">
        <title>Zoogloea oleivorans genome sequencing and assembly.</title>
        <authorList>
            <person name="Tancsics A."/>
            <person name="Farkas M."/>
            <person name="Kriszt B."/>
            <person name="Maroti G."/>
            <person name="Horvath B."/>
        </authorList>
    </citation>
    <scope>NUCLEOTIDE SEQUENCE [LARGE SCALE GENOMIC DNA]</scope>
    <source>
        <strain evidence="11 12">Buc</strain>
    </source>
</reference>
<dbReference type="SUPFAM" id="SSF81343">
    <property type="entry name" value="Fumarate reductase respiratory complex transmembrane subunits"/>
    <property type="match status" value="1"/>
</dbReference>
<keyword evidence="4" id="KW-0349">Heme</keyword>
<keyword evidence="6" id="KW-0479">Metal-binding</keyword>
<proteinExistence type="predicted"/>
<keyword evidence="7 10" id="KW-1133">Transmembrane helix</keyword>
<dbReference type="NCBIfam" id="NF010072">
    <property type="entry name" value="PRK13553.1"/>
    <property type="match status" value="1"/>
</dbReference>
<feature type="transmembrane region" description="Helical" evidence="10">
    <location>
        <begin position="145"/>
        <end position="168"/>
    </location>
</feature>
<dbReference type="CDD" id="cd00581">
    <property type="entry name" value="QFR_TypeB_TM"/>
    <property type="match status" value="1"/>
</dbReference>